<comment type="caution">
    <text evidence="2">The sequence shown here is derived from an EMBL/GenBank/DDBJ whole genome shotgun (WGS) entry which is preliminary data.</text>
</comment>
<reference evidence="2 3" key="1">
    <citation type="submission" date="2020-07" db="EMBL/GenBank/DDBJ databases">
        <title>Sequencing the genomes of 1000 actinobacteria strains.</title>
        <authorList>
            <person name="Klenk H.-P."/>
        </authorList>
    </citation>
    <scope>NUCLEOTIDE SEQUENCE [LARGE SCALE GENOMIC DNA]</scope>
    <source>
        <strain evidence="2 3">DSM 26154</strain>
    </source>
</reference>
<evidence type="ECO:0000259" key="1">
    <source>
        <dbReference type="Pfam" id="PF12697"/>
    </source>
</evidence>
<dbReference type="Pfam" id="PF12697">
    <property type="entry name" value="Abhydrolase_6"/>
    <property type="match status" value="1"/>
</dbReference>
<dbReference type="InterPro" id="IPR029058">
    <property type="entry name" value="AB_hydrolase_fold"/>
</dbReference>
<organism evidence="2 3">
    <name type="scientific">Janibacter cremeus</name>
    <dbReference type="NCBI Taxonomy" id="1285192"/>
    <lineage>
        <taxon>Bacteria</taxon>
        <taxon>Bacillati</taxon>
        <taxon>Actinomycetota</taxon>
        <taxon>Actinomycetes</taxon>
        <taxon>Micrococcales</taxon>
        <taxon>Intrasporangiaceae</taxon>
        <taxon>Janibacter</taxon>
    </lineage>
</organism>
<protein>
    <submittedName>
        <fullName evidence="2">Pimeloyl-ACP methyl ester carboxylesterase</fullName>
    </submittedName>
</protein>
<dbReference type="EMBL" id="JACCAE010000001">
    <property type="protein sequence ID" value="NYF97535.1"/>
    <property type="molecule type" value="Genomic_DNA"/>
</dbReference>
<dbReference type="Proteomes" id="UP000554054">
    <property type="component" value="Unassembled WGS sequence"/>
</dbReference>
<keyword evidence="3" id="KW-1185">Reference proteome</keyword>
<dbReference type="SUPFAM" id="SSF53474">
    <property type="entry name" value="alpha/beta-Hydrolases"/>
    <property type="match status" value="1"/>
</dbReference>
<dbReference type="GO" id="GO:0003824">
    <property type="term" value="F:catalytic activity"/>
    <property type="evidence" value="ECO:0007669"/>
    <property type="project" value="UniProtKB-ARBA"/>
</dbReference>
<accession>A0A852VUR6</accession>
<dbReference type="RefSeq" id="WP_185990456.1">
    <property type="nucleotide sequence ID" value="NZ_JACCAE010000001.1"/>
</dbReference>
<evidence type="ECO:0000313" key="2">
    <source>
        <dbReference type="EMBL" id="NYF97535.1"/>
    </source>
</evidence>
<proteinExistence type="predicted"/>
<dbReference type="InterPro" id="IPR000073">
    <property type="entry name" value="AB_hydrolase_1"/>
</dbReference>
<feature type="domain" description="AB hydrolase-1" evidence="1">
    <location>
        <begin position="11"/>
        <end position="216"/>
    </location>
</feature>
<evidence type="ECO:0000313" key="3">
    <source>
        <dbReference type="Proteomes" id="UP000554054"/>
    </source>
</evidence>
<dbReference type="AlphaFoldDB" id="A0A852VUR6"/>
<name>A0A852VUR6_9MICO</name>
<dbReference type="Gene3D" id="3.40.50.1820">
    <property type="entry name" value="alpha/beta hydrolase"/>
    <property type="match status" value="1"/>
</dbReference>
<sequence length="231" mass="25184">MPIIKPTVRTVFVHGRGRSGPEAWPLQAAAQDPDHVFLRRTGRADQPERDADRVIEALGGRGHVIGHSYGTVTAVLAAQRRPDQLRSLVLIGPACFDLARGGRHVERHVRALAPVFAIADDPEVTGEQFLERFAAGMGAPPPDLDPATSEEVAARMRTTPAPWEIPLRADTLRLVPTLVITGDRWPLYTEVAEALAEKGAEHLVLRNTGHRPQDTQEGAEAIARFHAEHSA</sequence>
<gene>
    <name evidence="2" type="ORF">BJY20_000927</name>
</gene>